<accession>A0ACB8T667</accession>
<dbReference type="Proteomes" id="UP000814140">
    <property type="component" value="Unassembled WGS sequence"/>
</dbReference>
<organism evidence="1 2">
    <name type="scientific">Artomyces pyxidatus</name>
    <dbReference type="NCBI Taxonomy" id="48021"/>
    <lineage>
        <taxon>Eukaryota</taxon>
        <taxon>Fungi</taxon>
        <taxon>Dikarya</taxon>
        <taxon>Basidiomycota</taxon>
        <taxon>Agaricomycotina</taxon>
        <taxon>Agaricomycetes</taxon>
        <taxon>Russulales</taxon>
        <taxon>Auriscalpiaceae</taxon>
        <taxon>Artomyces</taxon>
    </lineage>
</organism>
<keyword evidence="2" id="KW-1185">Reference proteome</keyword>
<gene>
    <name evidence="1" type="ORF">BV25DRAFT_1823173</name>
</gene>
<dbReference type="EMBL" id="MU277199">
    <property type="protein sequence ID" value="KAI0064220.1"/>
    <property type="molecule type" value="Genomic_DNA"/>
</dbReference>
<proteinExistence type="predicted"/>
<sequence>MANLVSFQWHASSYDMIGPTGEGDTEDLFSGLASCHKLKVLDICEHRTSLIWTGRLFDLSNLTLLIYETSDTFVMPPDCSRLGVMLRERCPHLRVCAAPDAHRSPSTPPNIDLPILSGRWTDLESLP</sequence>
<evidence type="ECO:0000313" key="2">
    <source>
        <dbReference type="Proteomes" id="UP000814140"/>
    </source>
</evidence>
<evidence type="ECO:0000313" key="1">
    <source>
        <dbReference type="EMBL" id="KAI0064220.1"/>
    </source>
</evidence>
<reference evidence="1" key="1">
    <citation type="submission" date="2021-03" db="EMBL/GenBank/DDBJ databases">
        <authorList>
            <consortium name="DOE Joint Genome Institute"/>
            <person name="Ahrendt S."/>
            <person name="Looney B.P."/>
            <person name="Miyauchi S."/>
            <person name="Morin E."/>
            <person name="Drula E."/>
            <person name="Courty P.E."/>
            <person name="Chicoki N."/>
            <person name="Fauchery L."/>
            <person name="Kohler A."/>
            <person name="Kuo A."/>
            <person name="Labutti K."/>
            <person name="Pangilinan J."/>
            <person name="Lipzen A."/>
            <person name="Riley R."/>
            <person name="Andreopoulos W."/>
            <person name="He G."/>
            <person name="Johnson J."/>
            <person name="Barry K.W."/>
            <person name="Grigoriev I.V."/>
            <person name="Nagy L."/>
            <person name="Hibbett D."/>
            <person name="Henrissat B."/>
            <person name="Matheny P.B."/>
            <person name="Labbe J."/>
            <person name="Martin F."/>
        </authorList>
    </citation>
    <scope>NUCLEOTIDE SEQUENCE</scope>
    <source>
        <strain evidence="1">HHB10654</strain>
    </source>
</reference>
<name>A0ACB8T667_9AGAM</name>
<protein>
    <submittedName>
        <fullName evidence="1">Uncharacterized protein</fullName>
    </submittedName>
</protein>
<comment type="caution">
    <text evidence="1">The sequence shown here is derived from an EMBL/GenBank/DDBJ whole genome shotgun (WGS) entry which is preliminary data.</text>
</comment>
<reference evidence="1" key="2">
    <citation type="journal article" date="2022" name="New Phytol.">
        <title>Evolutionary transition to the ectomycorrhizal habit in the genomes of a hyperdiverse lineage of mushroom-forming fungi.</title>
        <authorList>
            <person name="Looney B."/>
            <person name="Miyauchi S."/>
            <person name="Morin E."/>
            <person name="Drula E."/>
            <person name="Courty P.E."/>
            <person name="Kohler A."/>
            <person name="Kuo A."/>
            <person name="LaButti K."/>
            <person name="Pangilinan J."/>
            <person name="Lipzen A."/>
            <person name="Riley R."/>
            <person name="Andreopoulos W."/>
            <person name="He G."/>
            <person name="Johnson J."/>
            <person name="Nolan M."/>
            <person name="Tritt A."/>
            <person name="Barry K.W."/>
            <person name="Grigoriev I.V."/>
            <person name="Nagy L.G."/>
            <person name="Hibbett D."/>
            <person name="Henrissat B."/>
            <person name="Matheny P.B."/>
            <person name="Labbe J."/>
            <person name="Martin F.M."/>
        </authorList>
    </citation>
    <scope>NUCLEOTIDE SEQUENCE</scope>
    <source>
        <strain evidence="1">HHB10654</strain>
    </source>
</reference>